<comment type="caution">
    <text evidence="2">The sequence shown here is derived from an EMBL/GenBank/DDBJ whole genome shotgun (WGS) entry which is preliminary data.</text>
</comment>
<dbReference type="Proteomes" id="UP001213799">
    <property type="component" value="Unassembled WGS sequence"/>
</dbReference>
<keyword evidence="3" id="KW-1185">Reference proteome</keyword>
<evidence type="ECO:0000256" key="1">
    <source>
        <dbReference type="SAM" id="MobiDB-lite"/>
    </source>
</evidence>
<evidence type="ECO:0000313" key="3">
    <source>
        <dbReference type="Proteomes" id="UP001213799"/>
    </source>
</evidence>
<gene>
    <name evidence="2" type="ORF">N7537_005286</name>
</gene>
<dbReference type="GeneID" id="81586585"/>
<feature type="region of interest" description="Disordered" evidence="1">
    <location>
        <begin position="64"/>
        <end position="86"/>
    </location>
</feature>
<dbReference type="AlphaFoldDB" id="A0AAD6E5V6"/>
<dbReference type="RefSeq" id="XP_056752128.1">
    <property type="nucleotide sequence ID" value="XM_056896343.1"/>
</dbReference>
<sequence>MQTTPQKKKKTGRLPKLTPERLDEVILWIQQSLEHRCLNYHNICGILDLGICGETLRLSLKARGMTSHPAAQKPPILTSYRSKRLN</sequence>
<organism evidence="2 3">
    <name type="scientific">Penicillium hordei</name>
    <dbReference type="NCBI Taxonomy" id="40994"/>
    <lineage>
        <taxon>Eukaryota</taxon>
        <taxon>Fungi</taxon>
        <taxon>Dikarya</taxon>
        <taxon>Ascomycota</taxon>
        <taxon>Pezizomycotina</taxon>
        <taxon>Eurotiomycetes</taxon>
        <taxon>Eurotiomycetidae</taxon>
        <taxon>Eurotiales</taxon>
        <taxon>Aspergillaceae</taxon>
        <taxon>Penicillium</taxon>
    </lineage>
</organism>
<name>A0AAD6E5V6_9EURO</name>
<evidence type="ECO:0000313" key="2">
    <source>
        <dbReference type="EMBL" id="KAJ5602330.1"/>
    </source>
</evidence>
<reference evidence="2" key="1">
    <citation type="journal article" date="2023" name="IMA Fungus">
        <title>Comparative genomic study of the Penicillium genus elucidates a diverse pangenome and 15 lateral gene transfer events.</title>
        <authorList>
            <person name="Petersen C."/>
            <person name="Sorensen T."/>
            <person name="Nielsen M.R."/>
            <person name="Sondergaard T.E."/>
            <person name="Sorensen J.L."/>
            <person name="Fitzpatrick D.A."/>
            <person name="Frisvad J.C."/>
            <person name="Nielsen K.L."/>
        </authorList>
    </citation>
    <scope>NUCLEOTIDE SEQUENCE</scope>
    <source>
        <strain evidence="2">IBT 12815</strain>
    </source>
</reference>
<dbReference type="EMBL" id="JAQJAE010000003">
    <property type="protein sequence ID" value="KAJ5602330.1"/>
    <property type="molecule type" value="Genomic_DNA"/>
</dbReference>
<accession>A0AAD6E5V6</accession>
<proteinExistence type="predicted"/>
<reference evidence="2" key="2">
    <citation type="submission" date="2023-01" db="EMBL/GenBank/DDBJ databases">
        <authorList>
            <person name="Petersen C."/>
        </authorList>
    </citation>
    <scope>NUCLEOTIDE SEQUENCE</scope>
    <source>
        <strain evidence="2">IBT 12815</strain>
    </source>
</reference>
<protein>
    <submittedName>
        <fullName evidence="2">Uncharacterized protein</fullName>
    </submittedName>
</protein>